<organism evidence="1 2">
    <name type="scientific">Limosa lapponica baueri</name>
    <dbReference type="NCBI Taxonomy" id="1758121"/>
    <lineage>
        <taxon>Eukaryota</taxon>
        <taxon>Metazoa</taxon>
        <taxon>Chordata</taxon>
        <taxon>Craniata</taxon>
        <taxon>Vertebrata</taxon>
        <taxon>Euteleostomi</taxon>
        <taxon>Archelosauria</taxon>
        <taxon>Archosauria</taxon>
        <taxon>Dinosauria</taxon>
        <taxon>Saurischia</taxon>
        <taxon>Theropoda</taxon>
        <taxon>Coelurosauria</taxon>
        <taxon>Aves</taxon>
        <taxon>Neognathae</taxon>
        <taxon>Neoaves</taxon>
        <taxon>Charadriiformes</taxon>
        <taxon>Scolopacidae</taxon>
        <taxon>Limosa</taxon>
    </lineage>
</organism>
<evidence type="ECO:0000313" key="2">
    <source>
        <dbReference type="Proteomes" id="UP000233556"/>
    </source>
</evidence>
<dbReference type="EMBL" id="KZ506422">
    <property type="protein sequence ID" value="PKU39719.1"/>
    <property type="molecule type" value="Genomic_DNA"/>
</dbReference>
<accession>A0A2I0U127</accession>
<sequence>MQTSTRNHTNLSLIHEKCYGILSCHSTFDNVVWIPDTAVTSIIGSAHLKQSEELTLVNGFHAEHPPATQAVCSTWEQKGNYKCPERKMQKPTEKMLTDVQKEIASSLSISANVKADNADTSSTNSSFDI</sequence>
<reference evidence="2" key="1">
    <citation type="submission" date="2017-11" db="EMBL/GenBank/DDBJ databases">
        <authorList>
            <person name="Lima N.C."/>
            <person name="Parody-Merino A.M."/>
            <person name="Battley P.F."/>
            <person name="Fidler A.E."/>
            <person name="Prosdocimi F."/>
        </authorList>
    </citation>
    <scope>NUCLEOTIDE SEQUENCE [LARGE SCALE GENOMIC DNA]</scope>
</reference>
<keyword evidence="2" id="KW-1185">Reference proteome</keyword>
<proteinExistence type="predicted"/>
<protein>
    <submittedName>
        <fullName evidence="1">Uncharacterized protein</fullName>
    </submittedName>
</protein>
<dbReference type="AlphaFoldDB" id="A0A2I0U127"/>
<dbReference type="Proteomes" id="UP000233556">
    <property type="component" value="Unassembled WGS sequence"/>
</dbReference>
<name>A0A2I0U127_LIMLA</name>
<reference evidence="2" key="2">
    <citation type="submission" date="2017-12" db="EMBL/GenBank/DDBJ databases">
        <title>Genome sequence of the Bar-tailed Godwit (Limosa lapponica baueri).</title>
        <authorList>
            <person name="Lima N.C.B."/>
            <person name="Parody-Merino A.M."/>
            <person name="Battley P.F."/>
            <person name="Fidler A.E."/>
            <person name="Prosdocimi F."/>
        </authorList>
    </citation>
    <scope>NUCLEOTIDE SEQUENCE [LARGE SCALE GENOMIC DNA]</scope>
</reference>
<evidence type="ECO:0000313" key="1">
    <source>
        <dbReference type="EMBL" id="PKU39719.1"/>
    </source>
</evidence>
<gene>
    <name evidence="1" type="ORF">llap_9970</name>
</gene>